<organism evidence="2 3">
    <name type="scientific">Prorocentrum cordatum</name>
    <dbReference type="NCBI Taxonomy" id="2364126"/>
    <lineage>
        <taxon>Eukaryota</taxon>
        <taxon>Sar</taxon>
        <taxon>Alveolata</taxon>
        <taxon>Dinophyceae</taxon>
        <taxon>Prorocentrales</taxon>
        <taxon>Prorocentraceae</taxon>
        <taxon>Prorocentrum</taxon>
    </lineage>
</organism>
<gene>
    <name evidence="2" type="ORF">PCOR1329_LOCUS2420</name>
</gene>
<dbReference type="EMBL" id="CAUYUJ010000610">
    <property type="protein sequence ID" value="CAK0791562.1"/>
    <property type="molecule type" value="Genomic_DNA"/>
</dbReference>
<feature type="region of interest" description="Disordered" evidence="1">
    <location>
        <begin position="124"/>
        <end position="143"/>
    </location>
</feature>
<evidence type="ECO:0000313" key="3">
    <source>
        <dbReference type="Proteomes" id="UP001189429"/>
    </source>
</evidence>
<keyword evidence="3" id="KW-1185">Reference proteome</keyword>
<feature type="region of interest" description="Disordered" evidence="1">
    <location>
        <begin position="1"/>
        <end position="36"/>
    </location>
</feature>
<name>A0ABN9PIZ7_9DINO</name>
<evidence type="ECO:0000313" key="2">
    <source>
        <dbReference type="EMBL" id="CAK0791562.1"/>
    </source>
</evidence>
<feature type="non-terminal residue" evidence="2">
    <location>
        <position position="347"/>
    </location>
</feature>
<protein>
    <submittedName>
        <fullName evidence="2">Uncharacterized protein</fullName>
    </submittedName>
</protein>
<comment type="caution">
    <text evidence="2">The sequence shown here is derived from an EMBL/GenBank/DDBJ whole genome shotgun (WGS) entry which is preliminary data.</text>
</comment>
<feature type="compositionally biased region" description="Basic and acidic residues" evidence="1">
    <location>
        <begin position="124"/>
        <end position="134"/>
    </location>
</feature>
<sequence>ASSLGRATARRGALSRGALESARRDDRRRSSGRQHARAPVLPVLEQSLLEQSVVRLLQQVRYHEMVQAFIEWARSAALPLSTVAELDHAVVSYRDLFFYGEVVDEASARLADLVFCDPRVTRRTPEPPRARRALDGSGKLAPSRARPPLPWKVVALQIVKMQALGHFDAAWLTLLNLLFYCRPSELLRARCRDLAAPPRWGPAALRKRSALLNPIEGGAPSKTAVFDESLLRDNAEFLWVSRVFEAIKARGSLDDLIVGLTYPQRRGHFQQAVNALPIDALRPAPLHQLRHGGADHEILGGGRDIAGVKKRGLWQSDSPLRLHVKAGRLDEQLQRQLDNRAQEAAAR</sequence>
<proteinExistence type="predicted"/>
<dbReference type="Proteomes" id="UP001189429">
    <property type="component" value="Unassembled WGS sequence"/>
</dbReference>
<accession>A0ABN9PIZ7</accession>
<feature type="non-terminal residue" evidence="2">
    <location>
        <position position="1"/>
    </location>
</feature>
<evidence type="ECO:0000256" key="1">
    <source>
        <dbReference type="SAM" id="MobiDB-lite"/>
    </source>
</evidence>
<reference evidence="2" key="1">
    <citation type="submission" date="2023-10" db="EMBL/GenBank/DDBJ databases">
        <authorList>
            <person name="Chen Y."/>
            <person name="Shah S."/>
            <person name="Dougan E. K."/>
            <person name="Thang M."/>
            <person name="Chan C."/>
        </authorList>
    </citation>
    <scope>NUCLEOTIDE SEQUENCE [LARGE SCALE GENOMIC DNA]</scope>
</reference>